<evidence type="ECO:0000313" key="14">
    <source>
        <dbReference type="EMBL" id="RTY35937.1"/>
    </source>
</evidence>
<feature type="domain" description="Ion transport" evidence="13">
    <location>
        <begin position="41"/>
        <end position="258"/>
    </location>
</feature>
<evidence type="ECO:0000256" key="3">
    <source>
        <dbReference type="ARBA" id="ARBA00022538"/>
    </source>
</evidence>
<sequence length="573" mass="62834">MKQRGANFFPAYQRTRSRVNEVLSQSDKSDAVGVAFDVVLYLAIGMVLGLTWLNTLQVVHSSESFRRFHHVAVIVVTGFFMAEYALRLWSCTAGGKSFTHPLSGRIRFALAPLQLIDALAIASVLILGVSANLLFLRAIRLFSVSEYMGGNGIYSPVQILKRSILNKKEELVITVFVSGTVIILCAYAIFYIEKDFQPESITSLTPSIAWAFGVLTGSTPQGFEPVTGIGQLLYVSMTIMGVVIVGLPVGIITGGFIQEIELAKASEEAQKKAALIRRSFGIEDKIPVRKLLKSLGIDAHRRVLDFDVAMARLQFSSEDIFDAVASDPGLRIRAGRQSKDSLHEDNLHIEEFTANTLFGGFIKRAGRMHVVCTQSCGDAGAGHYSRTLSNVLGASYYSNEFFSSGELLPDRQFNFATNPLYHESCGGDVSSAYVEWKHTLEENITPGNYVFYVGTASASRLAALHVLFGGVKGVAPEAVAAPTLDFPEHVLNFYRAVSVRFNEMDLSVGTHEDFANVNPNHVSLFMRQVLRANVVSLIVSVELLQFRPADLYYRSIKCLADEVLAAFPSPVSS</sequence>
<feature type="transmembrane region" description="Helical" evidence="12">
    <location>
        <begin position="232"/>
        <end position="257"/>
    </location>
</feature>
<dbReference type="PRINTS" id="PR00169">
    <property type="entry name" value="KCHANNEL"/>
</dbReference>
<evidence type="ECO:0000256" key="7">
    <source>
        <dbReference type="ARBA" id="ARBA00022958"/>
    </source>
</evidence>
<dbReference type="Pfam" id="PF00520">
    <property type="entry name" value="Ion_trans"/>
    <property type="match status" value="1"/>
</dbReference>
<evidence type="ECO:0000256" key="8">
    <source>
        <dbReference type="ARBA" id="ARBA00022989"/>
    </source>
</evidence>
<evidence type="ECO:0000256" key="5">
    <source>
        <dbReference type="ARBA" id="ARBA00022826"/>
    </source>
</evidence>
<keyword evidence="5" id="KW-0631">Potassium channel</keyword>
<name>A0A432ASJ4_CHLPH</name>
<comment type="caution">
    <text evidence="14">The sequence shown here is derived from an EMBL/GenBank/DDBJ whole genome shotgun (WGS) entry which is preliminary data.</text>
</comment>
<dbReference type="SUPFAM" id="SSF81324">
    <property type="entry name" value="Voltage-gated potassium channels"/>
    <property type="match status" value="1"/>
</dbReference>
<keyword evidence="9" id="KW-0406">Ion transport</keyword>
<proteinExistence type="predicted"/>
<dbReference type="InterPro" id="IPR005821">
    <property type="entry name" value="Ion_trans_dom"/>
</dbReference>
<protein>
    <submittedName>
        <fullName evidence="14">Ion transporter</fullName>
    </submittedName>
</protein>
<keyword evidence="8 12" id="KW-1133">Transmembrane helix</keyword>
<dbReference type="PANTHER" id="PTHR11537:SF254">
    <property type="entry name" value="POTASSIUM VOLTAGE-GATED CHANNEL PROTEIN SHAB"/>
    <property type="match status" value="1"/>
</dbReference>
<accession>A0A432ASJ4</accession>
<dbReference type="Gene3D" id="1.20.120.350">
    <property type="entry name" value="Voltage-gated potassium channels. Chain C"/>
    <property type="match status" value="1"/>
</dbReference>
<evidence type="ECO:0000256" key="2">
    <source>
        <dbReference type="ARBA" id="ARBA00022448"/>
    </source>
</evidence>
<feature type="transmembrane region" description="Helical" evidence="12">
    <location>
        <begin position="109"/>
        <end position="135"/>
    </location>
</feature>
<feature type="transmembrane region" description="Helical" evidence="12">
    <location>
        <begin position="38"/>
        <end position="56"/>
    </location>
</feature>
<dbReference type="RefSeq" id="WP_126385115.1">
    <property type="nucleotide sequence ID" value="NZ_RXYK01000018.1"/>
</dbReference>
<evidence type="ECO:0000259" key="13">
    <source>
        <dbReference type="Pfam" id="PF00520"/>
    </source>
</evidence>
<gene>
    <name evidence="14" type="ORF">EKD02_09035</name>
</gene>
<reference evidence="14 15" key="1">
    <citation type="submission" date="2018-12" db="EMBL/GenBank/DDBJ databases">
        <authorList>
            <person name="Lunina O.N."/>
            <person name="Grouzdev D.S."/>
            <person name="Gorlenko V.M."/>
            <person name="Savvichev A.S."/>
        </authorList>
    </citation>
    <scope>NUCLEOTIDE SEQUENCE [LARGE SCALE GENOMIC DNA]</scope>
    <source>
        <strain evidence="14 15">BrKhr-17</strain>
    </source>
</reference>
<dbReference type="Gene3D" id="1.10.287.70">
    <property type="match status" value="1"/>
</dbReference>
<dbReference type="GO" id="GO:0005249">
    <property type="term" value="F:voltage-gated potassium channel activity"/>
    <property type="evidence" value="ECO:0007669"/>
    <property type="project" value="InterPro"/>
</dbReference>
<keyword evidence="11" id="KW-0407">Ion channel</keyword>
<dbReference type="Proteomes" id="UP000279908">
    <property type="component" value="Unassembled WGS sequence"/>
</dbReference>
<dbReference type="EMBL" id="RXYK01000018">
    <property type="protein sequence ID" value="RTY35937.1"/>
    <property type="molecule type" value="Genomic_DNA"/>
</dbReference>
<dbReference type="GO" id="GO:0001508">
    <property type="term" value="P:action potential"/>
    <property type="evidence" value="ECO:0007669"/>
    <property type="project" value="TreeGrafter"/>
</dbReference>
<keyword evidence="2" id="KW-0813">Transport</keyword>
<evidence type="ECO:0000256" key="4">
    <source>
        <dbReference type="ARBA" id="ARBA00022692"/>
    </source>
</evidence>
<keyword evidence="4 12" id="KW-0812">Transmembrane</keyword>
<keyword evidence="6" id="KW-0851">Voltage-gated channel</keyword>
<feature type="transmembrane region" description="Helical" evidence="12">
    <location>
        <begin position="68"/>
        <end position="89"/>
    </location>
</feature>
<keyword evidence="3" id="KW-0633">Potassium transport</keyword>
<evidence type="ECO:0000313" key="15">
    <source>
        <dbReference type="Proteomes" id="UP000279908"/>
    </source>
</evidence>
<evidence type="ECO:0000256" key="6">
    <source>
        <dbReference type="ARBA" id="ARBA00022882"/>
    </source>
</evidence>
<evidence type="ECO:0000256" key="1">
    <source>
        <dbReference type="ARBA" id="ARBA00004141"/>
    </source>
</evidence>
<dbReference type="InterPro" id="IPR027359">
    <property type="entry name" value="Volt_channel_dom_sf"/>
</dbReference>
<dbReference type="AlphaFoldDB" id="A0A432ASJ4"/>
<keyword evidence="10 12" id="KW-0472">Membrane</keyword>
<evidence type="ECO:0000256" key="9">
    <source>
        <dbReference type="ARBA" id="ARBA00023065"/>
    </source>
</evidence>
<feature type="transmembrane region" description="Helical" evidence="12">
    <location>
        <begin position="171"/>
        <end position="192"/>
    </location>
</feature>
<evidence type="ECO:0000256" key="10">
    <source>
        <dbReference type="ARBA" id="ARBA00023136"/>
    </source>
</evidence>
<keyword evidence="7" id="KW-0630">Potassium</keyword>
<organism evidence="14 15">
    <name type="scientific">Chlorobium phaeovibrioides</name>
    <dbReference type="NCBI Taxonomy" id="1094"/>
    <lineage>
        <taxon>Bacteria</taxon>
        <taxon>Pseudomonadati</taxon>
        <taxon>Chlorobiota</taxon>
        <taxon>Chlorobiia</taxon>
        <taxon>Chlorobiales</taxon>
        <taxon>Chlorobiaceae</taxon>
        <taxon>Chlorobium/Pelodictyon group</taxon>
        <taxon>Chlorobium</taxon>
    </lineage>
</organism>
<dbReference type="PANTHER" id="PTHR11537">
    <property type="entry name" value="VOLTAGE-GATED POTASSIUM CHANNEL"/>
    <property type="match status" value="1"/>
</dbReference>
<comment type="subcellular location">
    <subcellularLocation>
        <location evidence="1">Membrane</location>
        <topology evidence="1">Multi-pass membrane protein</topology>
    </subcellularLocation>
</comment>
<evidence type="ECO:0000256" key="11">
    <source>
        <dbReference type="ARBA" id="ARBA00023303"/>
    </source>
</evidence>
<evidence type="ECO:0000256" key="12">
    <source>
        <dbReference type="SAM" id="Phobius"/>
    </source>
</evidence>
<dbReference type="InterPro" id="IPR028325">
    <property type="entry name" value="VG_K_chnl"/>
</dbReference>
<dbReference type="GO" id="GO:0008076">
    <property type="term" value="C:voltage-gated potassium channel complex"/>
    <property type="evidence" value="ECO:0007669"/>
    <property type="project" value="InterPro"/>
</dbReference>